<dbReference type="InterPro" id="IPR017938">
    <property type="entry name" value="Riboflavin_synthase-like_b-brl"/>
</dbReference>
<dbReference type="InterPro" id="IPR007037">
    <property type="entry name" value="SIP_rossman_dom"/>
</dbReference>
<dbReference type="OrthoDB" id="9814826at2"/>
<gene>
    <name evidence="3" type="ORF">DFP80_103153</name>
</gene>
<accession>A0A366JCI0</accession>
<dbReference type="PANTHER" id="PTHR30157:SF0">
    <property type="entry name" value="NADPH-DEPENDENT FERRIC-CHELATE REDUCTASE"/>
    <property type="match status" value="1"/>
</dbReference>
<dbReference type="InterPro" id="IPR039261">
    <property type="entry name" value="FNR_nucleotide-bd"/>
</dbReference>
<protein>
    <submittedName>
        <fullName evidence="3">NADPH-dependent ferric siderophore reductase</fullName>
    </submittedName>
</protein>
<organism evidence="3 4">
    <name type="scientific">Marinomonas rhizomae</name>
    <dbReference type="NCBI Taxonomy" id="491948"/>
    <lineage>
        <taxon>Bacteria</taxon>
        <taxon>Pseudomonadati</taxon>
        <taxon>Pseudomonadota</taxon>
        <taxon>Gammaproteobacteria</taxon>
        <taxon>Oceanospirillales</taxon>
        <taxon>Oceanospirillaceae</taxon>
        <taxon>Marinomonas</taxon>
    </lineage>
</organism>
<dbReference type="Proteomes" id="UP000252792">
    <property type="component" value="Unassembled WGS sequence"/>
</dbReference>
<evidence type="ECO:0000313" key="3">
    <source>
        <dbReference type="EMBL" id="RBP84683.1"/>
    </source>
</evidence>
<dbReference type="PROSITE" id="PS51384">
    <property type="entry name" value="FAD_FR"/>
    <property type="match status" value="1"/>
</dbReference>
<sequence length="246" mass="27657">MSKPQPRELTVIRKSFITTNMLRITLGGNNIQTIPADQESGYVKLIFPKAEQKPLIRTYTIRNQRANEIDIDFVLHDDGGPASTWAKQTQPNDTILVGGPGPKKLIEESTDWQIFVGDMTALPAISVNLEKLPMDAKGYAILEVMSEEDIQPLKHPEGIELKWVVNPHPGESSNLLLSQIQSLSWLEGSVSVWAACEFSGMKTLRAFFKNDVKVEKENFYISSYWKLGSNEDQHKEVKRIDTETAA</sequence>
<dbReference type="EMBL" id="QNSE01000003">
    <property type="protein sequence ID" value="RBP84683.1"/>
    <property type="molecule type" value="Genomic_DNA"/>
</dbReference>
<dbReference type="PANTHER" id="PTHR30157">
    <property type="entry name" value="FERRIC REDUCTASE, NADPH-DEPENDENT"/>
    <property type="match status" value="1"/>
</dbReference>
<dbReference type="InterPro" id="IPR013113">
    <property type="entry name" value="SIP_FAD-bd"/>
</dbReference>
<dbReference type="Pfam" id="PF08021">
    <property type="entry name" value="FAD_binding_9"/>
    <property type="match status" value="1"/>
</dbReference>
<evidence type="ECO:0000313" key="4">
    <source>
        <dbReference type="Proteomes" id="UP000252792"/>
    </source>
</evidence>
<name>A0A366JCI0_9GAMM</name>
<evidence type="ECO:0000259" key="2">
    <source>
        <dbReference type="PROSITE" id="PS51384"/>
    </source>
</evidence>
<dbReference type="RefSeq" id="WP_113915595.1">
    <property type="nucleotide sequence ID" value="NZ_QNSE01000003.1"/>
</dbReference>
<reference evidence="3 4" key="1">
    <citation type="submission" date="2018-06" db="EMBL/GenBank/DDBJ databases">
        <title>Genomic Encyclopedia of Type Strains, Phase III (KMG-III): the genomes of soil and plant-associated and newly described type strains.</title>
        <authorList>
            <person name="Whitman W."/>
        </authorList>
    </citation>
    <scope>NUCLEOTIDE SEQUENCE [LARGE SCALE GENOMIC DNA]</scope>
    <source>
        <strain evidence="3 4">CECT 7377</strain>
    </source>
</reference>
<dbReference type="SUPFAM" id="SSF63380">
    <property type="entry name" value="Riboflavin synthase domain-like"/>
    <property type="match status" value="1"/>
</dbReference>
<dbReference type="Gene3D" id="2.40.30.10">
    <property type="entry name" value="Translation factors"/>
    <property type="match status" value="1"/>
</dbReference>
<dbReference type="InterPro" id="IPR017927">
    <property type="entry name" value="FAD-bd_FR_type"/>
</dbReference>
<dbReference type="Pfam" id="PF04954">
    <property type="entry name" value="SIP"/>
    <property type="match status" value="1"/>
</dbReference>
<feature type="domain" description="FAD-binding FR-type" evidence="2">
    <location>
        <begin position="4"/>
        <end position="107"/>
    </location>
</feature>
<keyword evidence="4" id="KW-1185">Reference proteome</keyword>
<dbReference type="CDD" id="cd06193">
    <property type="entry name" value="siderophore_interacting"/>
    <property type="match status" value="1"/>
</dbReference>
<evidence type="ECO:0000256" key="1">
    <source>
        <dbReference type="ARBA" id="ARBA00035644"/>
    </source>
</evidence>
<proteinExistence type="inferred from homology"/>
<dbReference type="GO" id="GO:0016491">
    <property type="term" value="F:oxidoreductase activity"/>
    <property type="evidence" value="ECO:0007669"/>
    <property type="project" value="InterPro"/>
</dbReference>
<dbReference type="InterPro" id="IPR039374">
    <property type="entry name" value="SIP_fam"/>
</dbReference>
<comment type="similarity">
    <text evidence="1">Belongs to the SIP oxidoreductase family.</text>
</comment>
<comment type="caution">
    <text evidence="3">The sequence shown here is derived from an EMBL/GenBank/DDBJ whole genome shotgun (WGS) entry which is preliminary data.</text>
</comment>
<dbReference type="Gene3D" id="3.40.50.80">
    <property type="entry name" value="Nucleotide-binding domain of ferredoxin-NADP reductase (FNR) module"/>
    <property type="match status" value="1"/>
</dbReference>
<dbReference type="AlphaFoldDB" id="A0A366JCI0"/>